<name>A0A6S6SB08_9BACT</name>
<feature type="chain" id="PRO_5027643151" description="Secretion system C-terminal sorting domain-containing protein" evidence="1">
    <location>
        <begin position="23"/>
        <end position="104"/>
    </location>
</feature>
<organism evidence="2">
    <name type="scientific">uncultured Aureispira sp</name>
    <dbReference type="NCBI Taxonomy" id="1331704"/>
    <lineage>
        <taxon>Bacteria</taxon>
        <taxon>Pseudomonadati</taxon>
        <taxon>Bacteroidota</taxon>
        <taxon>Saprospiria</taxon>
        <taxon>Saprospirales</taxon>
        <taxon>Saprospiraceae</taxon>
        <taxon>Aureispira</taxon>
        <taxon>environmental samples</taxon>
    </lineage>
</organism>
<sequence>MSYLNLFIAVLIAFTFSLTANAGTASVEGGPRTVIQAMTEVIIEQPTATNLHTKIVNASGNAVIELDTEEASTVISVAGLAEGTYTVETIDDNGDYQEFDITVE</sequence>
<accession>A0A6S6SB08</accession>
<evidence type="ECO:0000256" key="1">
    <source>
        <dbReference type="SAM" id="SignalP"/>
    </source>
</evidence>
<dbReference type="AlphaFoldDB" id="A0A6S6SB08"/>
<reference evidence="2" key="1">
    <citation type="submission" date="2020-01" db="EMBL/GenBank/DDBJ databases">
        <authorList>
            <person name="Meier V. D."/>
            <person name="Meier V D."/>
        </authorList>
    </citation>
    <scope>NUCLEOTIDE SEQUENCE</scope>
    <source>
        <strain evidence="2">HLG_WM_MAG_10</strain>
    </source>
</reference>
<evidence type="ECO:0008006" key="3">
    <source>
        <dbReference type="Google" id="ProtNLM"/>
    </source>
</evidence>
<protein>
    <recommendedName>
        <fullName evidence="3">Secretion system C-terminal sorting domain-containing protein</fullName>
    </recommendedName>
</protein>
<feature type="signal peptide" evidence="1">
    <location>
        <begin position="1"/>
        <end position="22"/>
    </location>
</feature>
<evidence type="ECO:0000313" key="2">
    <source>
        <dbReference type="EMBL" id="CAA6804925.1"/>
    </source>
</evidence>
<keyword evidence="1" id="KW-0732">Signal</keyword>
<proteinExistence type="predicted"/>
<dbReference type="EMBL" id="CACVAQ010000102">
    <property type="protein sequence ID" value="CAA6804925.1"/>
    <property type="molecule type" value="Genomic_DNA"/>
</dbReference>
<gene>
    <name evidence="2" type="ORF">HELGO_WM12713</name>
</gene>